<feature type="binding site" evidence="5">
    <location>
        <position position="438"/>
    </location>
    <ligand>
        <name>L-glutamate</name>
        <dbReference type="ChEBI" id="CHEBI:29985"/>
    </ligand>
</feature>
<dbReference type="GO" id="GO:0006751">
    <property type="term" value="P:glutathione catabolic process"/>
    <property type="evidence" value="ECO:0007669"/>
    <property type="project" value="InterPro"/>
</dbReference>
<dbReference type="EC" id="2.3.2.2" evidence="6"/>
<evidence type="ECO:0000256" key="1">
    <source>
        <dbReference type="ARBA" id="ARBA00001049"/>
    </source>
</evidence>
<proteinExistence type="predicted"/>
<feature type="active site" description="Nucleophile" evidence="4">
    <location>
        <position position="351"/>
    </location>
</feature>
<gene>
    <name evidence="6" type="ORF">FHR98_001021</name>
</gene>
<keyword evidence="6" id="KW-0378">Hydrolase</keyword>
<dbReference type="SUPFAM" id="SSF56235">
    <property type="entry name" value="N-terminal nucleophile aminohydrolases (Ntn hydrolases)"/>
    <property type="match status" value="1"/>
</dbReference>
<comment type="caution">
    <text evidence="6">The sequence shown here is derived from an EMBL/GenBank/DDBJ whole genome shotgun (WGS) entry which is preliminary data.</text>
</comment>
<dbReference type="Proteomes" id="UP000581135">
    <property type="component" value="Unassembled WGS sequence"/>
</dbReference>
<evidence type="ECO:0000256" key="2">
    <source>
        <dbReference type="ARBA" id="ARBA00001089"/>
    </source>
</evidence>
<evidence type="ECO:0000256" key="5">
    <source>
        <dbReference type="PIRSR" id="PIRSR600101-2"/>
    </source>
</evidence>
<keyword evidence="7" id="KW-1185">Reference proteome</keyword>
<sequence length="538" mass="56941">MPELTQTTAHYNDRFSNNQTVRKASAQGRNGAVVSQSRVATEAGLKVLRAGGNAVDAAIATSLAVGVAEPWMSGLGGGGLCLIYRARDQKVFGFDFGMRAPRALDPADYPLDPDGGMAGDLFGWPKVVEDRNLHGATAVAVPGMTAGLGLLHERFGSRSWASLFESAIALADEGLLVDWFAQHHIANNASGLVRDPGCRAIFLTPEGLPPAPVTDRPRCRNVALAATLRTLADQGAAALHEGPLAQSVIADLQALGSRMTLQDLADTKPHTYQPVQAPLGCGRVWVLPELNGGPTILRALQSLQSKEDPFKGAAPDPAFFVAFAKAMQESFRYRLGELGDQEGRRGVESCTTHLSTVDGEGNMVAMTQTLLSVFGSRVLLPGSGLLMNNAINWFDPRPSEDDDPRPNALAPGKRPLCNYVPLIGEDVDGRFAVGGSGGRKIIPAVAQLAAWRLGYGLELDTAMAQPRLDVSSPESVGLDPRIGQDTIEALNNAGISTQVLRWGPAPNNFAILGCAESSDQGAKAAADPYHPWAEAMAF</sequence>
<dbReference type="Pfam" id="PF01019">
    <property type="entry name" value="G_glu_transpept"/>
    <property type="match status" value="2"/>
</dbReference>
<dbReference type="GO" id="GO:0005886">
    <property type="term" value="C:plasma membrane"/>
    <property type="evidence" value="ECO:0007669"/>
    <property type="project" value="TreeGrafter"/>
</dbReference>
<comment type="catalytic activity">
    <reaction evidence="1">
        <text>an S-substituted glutathione + H2O = an S-substituted L-cysteinylglycine + L-glutamate</text>
        <dbReference type="Rhea" id="RHEA:59468"/>
        <dbReference type="ChEBI" id="CHEBI:15377"/>
        <dbReference type="ChEBI" id="CHEBI:29985"/>
        <dbReference type="ChEBI" id="CHEBI:90779"/>
        <dbReference type="ChEBI" id="CHEBI:143103"/>
        <dbReference type="EC" id="3.4.19.13"/>
    </reaction>
</comment>
<dbReference type="Gene3D" id="3.60.20.40">
    <property type="match status" value="1"/>
</dbReference>
<dbReference type="GO" id="GO:0036374">
    <property type="term" value="F:glutathione hydrolase activity"/>
    <property type="evidence" value="ECO:0007669"/>
    <property type="project" value="UniProtKB-EC"/>
</dbReference>
<evidence type="ECO:0000313" key="6">
    <source>
        <dbReference type="EMBL" id="MBB3064749.1"/>
    </source>
</evidence>
<dbReference type="EMBL" id="JACHXA010000002">
    <property type="protein sequence ID" value="MBB3064749.1"/>
    <property type="molecule type" value="Genomic_DNA"/>
</dbReference>
<dbReference type="AlphaFoldDB" id="A0A839SRZ7"/>
<organism evidence="6 7">
    <name type="scientific">Limibacillus halophilus</name>
    <dbReference type="NCBI Taxonomy" id="1579333"/>
    <lineage>
        <taxon>Bacteria</taxon>
        <taxon>Pseudomonadati</taxon>
        <taxon>Pseudomonadota</taxon>
        <taxon>Alphaproteobacteria</taxon>
        <taxon>Rhodospirillales</taxon>
        <taxon>Rhodovibrionaceae</taxon>
        <taxon>Limibacillus</taxon>
    </lineage>
</organism>
<dbReference type="InterPro" id="IPR043137">
    <property type="entry name" value="GGT_ssub_C"/>
</dbReference>
<evidence type="ECO:0000256" key="4">
    <source>
        <dbReference type="PIRSR" id="PIRSR600101-1"/>
    </source>
</evidence>
<keyword evidence="6" id="KW-0808">Transferase</keyword>
<reference evidence="6 7" key="1">
    <citation type="submission" date="2020-08" db="EMBL/GenBank/DDBJ databases">
        <title>Genomic Encyclopedia of Type Strains, Phase III (KMG-III): the genomes of soil and plant-associated and newly described type strains.</title>
        <authorList>
            <person name="Whitman W."/>
        </authorList>
    </citation>
    <scope>NUCLEOTIDE SEQUENCE [LARGE SCALE GENOMIC DNA]</scope>
    <source>
        <strain evidence="6 7">CECT 8803</strain>
    </source>
</reference>
<dbReference type="PRINTS" id="PR01210">
    <property type="entry name" value="GGTRANSPTASE"/>
</dbReference>
<keyword evidence="6" id="KW-0012">Acyltransferase</keyword>
<dbReference type="EC" id="3.4.19.13" evidence="6"/>
<dbReference type="PANTHER" id="PTHR11686:SF9">
    <property type="entry name" value="RE13973P"/>
    <property type="match status" value="1"/>
</dbReference>
<comment type="catalytic activity">
    <reaction evidence="2">
        <text>glutathione + H2O = L-cysteinylglycine + L-glutamate</text>
        <dbReference type="Rhea" id="RHEA:28807"/>
        <dbReference type="ChEBI" id="CHEBI:15377"/>
        <dbReference type="ChEBI" id="CHEBI:29985"/>
        <dbReference type="ChEBI" id="CHEBI:57925"/>
        <dbReference type="ChEBI" id="CHEBI:61694"/>
        <dbReference type="EC" id="3.4.19.13"/>
    </reaction>
</comment>
<dbReference type="GO" id="GO:0103068">
    <property type="term" value="F:leukotriene C4 gamma-glutamyl transferase activity"/>
    <property type="evidence" value="ECO:0007669"/>
    <property type="project" value="UniProtKB-EC"/>
</dbReference>
<dbReference type="InterPro" id="IPR000101">
    <property type="entry name" value="GGT_peptidase"/>
</dbReference>
<name>A0A839SRZ7_9PROT</name>
<dbReference type="PANTHER" id="PTHR11686">
    <property type="entry name" value="GAMMA GLUTAMYL TRANSPEPTIDASE"/>
    <property type="match status" value="1"/>
</dbReference>
<dbReference type="InterPro" id="IPR029055">
    <property type="entry name" value="Ntn_hydrolases_N"/>
</dbReference>
<accession>A0A839SRZ7</accession>
<dbReference type="RefSeq" id="WP_183415545.1">
    <property type="nucleotide sequence ID" value="NZ_JACHXA010000002.1"/>
</dbReference>
<evidence type="ECO:0000256" key="3">
    <source>
        <dbReference type="ARBA" id="ARBA00047417"/>
    </source>
</evidence>
<comment type="catalytic activity">
    <reaction evidence="3">
        <text>an N-terminal (5-L-glutamyl)-[peptide] + an alpha-amino acid = 5-L-glutamyl amino acid + an N-terminal L-alpha-aminoacyl-[peptide]</text>
        <dbReference type="Rhea" id="RHEA:23904"/>
        <dbReference type="Rhea" id="RHEA-COMP:9780"/>
        <dbReference type="Rhea" id="RHEA-COMP:9795"/>
        <dbReference type="ChEBI" id="CHEBI:77644"/>
        <dbReference type="ChEBI" id="CHEBI:78597"/>
        <dbReference type="ChEBI" id="CHEBI:78599"/>
        <dbReference type="ChEBI" id="CHEBI:78608"/>
        <dbReference type="EC" id="2.3.2.2"/>
    </reaction>
</comment>
<protein>
    <submittedName>
        <fullName evidence="6">Gamma-glutamyltranspeptidase/glutathione hydrolase</fullName>
        <ecNumber evidence="6">2.3.2.2</ecNumber>
        <ecNumber evidence="6">3.4.19.13</ecNumber>
    </submittedName>
</protein>
<evidence type="ECO:0000313" key="7">
    <source>
        <dbReference type="Proteomes" id="UP000581135"/>
    </source>
</evidence>